<dbReference type="STRING" id="52442.SAMN05421880_10418"/>
<sequence length="185" mass="20726">MASLETPICDFGWKALDFDLPGVDGKRYNLAAVKGEKGLLIMFICNHCPYVKAVRDRIIRDVNELAGYGVGAIAIMSNDPADYPEDSFENMARIAKEFNYPFPYVWDESQEIAKAYGAVCTPDFFGFNNNLELQYRGRLDASRKEAAPPDARRDLFEAMVQVAKTGQGPRDQIPSIGCSIKWRAE</sequence>
<accession>A0A1I4MCH4</accession>
<dbReference type="PROSITE" id="PS51352">
    <property type="entry name" value="THIOREDOXIN_2"/>
    <property type="match status" value="1"/>
</dbReference>
<protein>
    <submittedName>
        <fullName evidence="2">AhpC/TSA family protein</fullName>
    </submittedName>
</protein>
<reference evidence="2 3" key="1">
    <citation type="submission" date="2016-10" db="EMBL/GenBank/DDBJ databases">
        <authorList>
            <person name="de Groot N.N."/>
        </authorList>
    </citation>
    <scope>NUCLEOTIDE SEQUENCE [LARGE SCALE GENOMIC DNA]</scope>
    <source>
        <strain evidence="2 3">Nm146</strain>
    </source>
</reference>
<evidence type="ECO:0000259" key="1">
    <source>
        <dbReference type="PROSITE" id="PS51352"/>
    </source>
</evidence>
<dbReference type="Proteomes" id="UP000199561">
    <property type="component" value="Unassembled WGS sequence"/>
</dbReference>
<dbReference type="CDD" id="cd02969">
    <property type="entry name" value="PRX_like1"/>
    <property type="match status" value="1"/>
</dbReference>
<proteinExistence type="predicted"/>
<dbReference type="GO" id="GO:0016209">
    <property type="term" value="F:antioxidant activity"/>
    <property type="evidence" value="ECO:0007669"/>
    <property type="project" value="InterPro"/>
</dbReference>
<gene>
    <name evidence="2" type="ORF">SAMN05421880_10418</name>
</gene>
<dbReference type="Pfam" id="PF00578">
    <property type="entry name" value="AhpC-TSA"/>
    <property type="match status" value="1"/>
</dbReference>
<dbReference type="InterPro" id="IPR047262">
    <property type="entry name" value="PRX-like1"/>
</dbReference>
<dbReference type="GO" id="GO:0016491">
    <property type="term" value="F:oxidoreductase activity"/>
    <property type="evidence" value="ECO:0007669"/>
    <property type="project" value="InterPro"/>
</dbReference>
<evidence type="ECO:0000313" key="3">
    <source>
        <dbReference type="Proteomes" id="UP000199561"/>
    </source>
</evidence>
<keyword evidence="3" id="KW-1185">Reference proteome</keyword>
<dbReference type="EMBL" id="FOUF01000004">
    <property type="protein sequence ID" value="SFM00846.1"/>
    <property type="molecule type" value="Genomic_DNA"/>
</dbReference>
<organism evidence="2 3">
    <name type="scientific">Nitrosomonas nitrosa</name>
    <dbReference type="NCBI Taxonomy" id="52442"/>
    <lineage>
        <taxon>Bacteria</taxon>
        <taxon>Pseudomonadati</taxon>
        <taxon>Pseudomonadota</taxon>
        <taxon>Betaproteobacteria</taxon>
        <taxon>Nitrosomonadales</taxon>
        <taxon>Nitrosomonadaceae</taxon>
        <taxon>Nitrosomonas</taxon>
    </lineage>
</organism>
<name>A0A1I4MCH4_9PROT</name>
<feature type="domain" description="Thioredoxin" evidence="1">
    <location>
        <begin position="9"/>
        <end position="144"/>
    </location>
</feature>
<evidence type="ECO:0000313" key="2">
    <source>
        <dbReference type="EMBL" id="SFM00846.1"/>
    </source>
</evidence>
<dbReference type="Gene3D" id="3.40.30.10">
    <property type="entry name" value="Glutaredoxin"/>
    <property type="match status" value="1"/>
</dbReference>
<dbReference type="PANTHER" id="PTHR43640:SF1">
    <property type="entry name" value="THIOREDOXIN-DEPENDENT PEROXIREDOXIN"/>
    <property type="match status" value="1"/>
</dbReference>
<dbReference type="SUPFAM" id="SSF52833">
    <property type="entry name" value="Thioredoxin-like"/>
    <property type="match status" value="1"/>
</dbReference>
<dbReference type="RefSeq" id="WP_090666436.1">
    <property type="nucleotide sequence ID" value="NZ_FOUF01000004.1"/>
</dbReference>
<dbReference type="InterPro" id="IPR013766">
    <property type="entry name" value="Thioredoxin_domain"/>
</dbReference>
<dbReference type="InterPro" id="IPR000866">
    <property type="entry name" value="AhpC/TSA"/>
</dbReference>
<dbReference type="PANTHER" id="PTHR43640">
    <property type="entry name" value="OS07G0260300 PROTEIN"/>
    <property type="match status" value="1"/>
</dbReference>
<dbReference type="InterPro" id="IPR036249">
    <property type="entry name" value="Thioredoxin-like_sf"/>
</dbReference>
<dbReference type="AlphaFoldDB" id="A0A1I4MCH4"/>